<evidence type="ECO:0000313" key="2">
    <source>
        <dbReference type="EMBL" id="GHI80074.1"/>
    </source>
</evidence>
<evidence type="ECO:0000313" key="3">
    <source>
        <dbReference type="Proteomes" id="UP000608522"/>
    </source>
</evidence>
<feature type="region of interest" description="Disordered" evidence="1">
    <location>
        <begin position="1"/>
        <end position="25"/>
    </location>
</feature>
<dbReference type="EMBL" id="BNED01000005">
    <property type="protein sequence ID" value="GHI80074.1"/>
    <property type="molecule type" value="Genomic_DNA"/>
</dbReference>
<dbReference type="RefSeq" id="WP_202201518.1">
    <property type="nucleotide sequence ID" value="NZ_BAAATO010000009.1"/>
</dbReference>
<reference evidence="3" key="1">
    <citation type="submission" date="2023-07" db="EMBL/GenBank/DDBJ databases">
        <title>Whole genome shotgun sequence of Streptomyces spororaveus NBRC 15456.</title>
        <authorList>
            <person name="Komaki H."/>
            <person name="Tamura T."/>
        </authorList>
    </citation>
    <scope>NUCLEOTIDE SEQUENCE [LARGE SCALE GENOMIC DNA]</scope>
    <source>
        <strain evidence="3">NBRC 15456</strain>
    </source>
</reference>
<name>A0ABQ3TI40_9ACTN</name>
<keyword evidence="3" id="KW-1185">Reference proteome</keyword>
<sequence>MGMQERWQSRQGELTAKNEARDAEDVQRREAVVEAAESAIVAAADAFGRGDGWFEAEVEQRGTSGWSVYGLAAVDLRGPAPTRGGVARSRPGRASPRSDLLSRIEDEGWSLHTAQYVHVHLSEESRPGGLLSGERVTVKGKIVGVYLFRRAR</sequence>
<accession>A0ABQ3TI40</accession>
<evidence type="ECO:0000256" key="1">
    <source>
        <dbReference type="SAM" id="MobiDB-lite"/>
    </source>
</evidence>
<organism evidence="2 3">
    <name type="scientific">Streptomyces spororaveus</name>
    <dbReference type="NCBI Taxonomy" id="284039"/>
    <lineage>
        <taxon>Bacteria</taxon>
        <taxon>Bacillati</taxon>
        <taxon>Actinomycetota</taxon>
        <taxon>Actinomycetes</taxon>
        <taxon>Kitasatosporales</taxon>
        <taxon>Streptomycetaceae</taxon>
        <taxon>Streptomyces</taxon>
    </lineage>
</organism>
<feature type="compositionally biased region" description="Basic and acidic residues" evidence="1">
    <location>
        <begin position="16"/>
        <end position="25"/>
    </location>
</feature>
<protein>
    <submittedName>
        <fullName evidence="2">Uncharacterized protein</fullName>
    </submittedName>
</protein>
<dbReference type="Proteomes" id="UP000608522">
    <property type="component" value="Unassembled WGS sequence"/>
</dbReference>
<gene>
    <name evidence="2" type="ORF">Sspor_56350</name>
</gene>
<comment type="caution">
    <text evidence="2">The sequence shown here is derived from an EMBL/GenBank/DDBJ whole genome shotgun (WGS) entry which is preliminary data.</text>
</comment>
<proteinExistence type="predicted"/>